<evidence type="ECO:0000313" key="3">
    <source>
        <dbReference type="Proteomes" id="UP000634229"/>
    </source>
</evidence>
<name>A0ABS1NEP7_9ACTN</name>
<dbReference type="Gene3D" id="1.10.1200.10">
    <property type="entry name" value="ACP-like"/>
    <property type="match status" value="1"/>
</dbReference>
<dbReference type="RefSeq" id="WP_201875923.1">
    <property type="nucleotide sequence ID" value="NZ_JAERRF010000009.1"/>
</dbReference>
<dbReference type="Proteomes" id="UP000634229">
    <property type="component" value="Unassembled WGS sequence"/>
</dbReference>
<protein>
    <submittedName>
        <fullName evidence="2">Acyl carrier protein</fullName>
    </submittedName>
</protein>
<comment type="caution">
    <text evidence="2">The sequence shown here is derived from an EMBL/GenBank/DDBJ whole genome shotgun (WGS) entry which is preliminary data.</text>
</comment>
<sequence length="82" mass="8686">MGTVREMLVELTGTPEFAEGVEDNTDLSASGIDSGDLVRLVLLIEQRTGVEVTAEDMEGLITLADYERFVAERTGAAQPGGA</sequence>
<keyword evidence="3" id="KW-1185">Reference proteome</keyword>
<proteinExistence type="predicted"/>
<feature type="domain" description="Carrier" evidence="1">
    <location>
        <begin position="1"/>
        <end position="74"/>
    </location>
</feature>
<evidence type="ECO:0000259" key="1">
    <source>
        <dbReference type="PROSITE" id="PS50075"/>
    </source>
</evidence>
<reference evidence="2 3" key="1">
    <citation type="submission" date="2021-01" db="EMBL/GenBank/DDBJ databases">
        <title>WGS of actinomycetes isolated from Thailand.</title>
        <authorList>
            <person name="Thawai C."/>
        </authorList>
    </citation>
    <scope>NUCLEOTIDE SEQUENCE [LARGE SCALE GENOMIC DNA]</scope>
    <source>
        <strain evidence="2 3">CA1R205</strain>
    </source>
</reference>
<evidence type="ECO:0000313" key="2">
    <source>
        <dbReference type="EMBL" id="MBL1098518.1"/>
    </source>
</evidence>
<gene>
    <name evidence="2" type="ORF">JK363_17985</name>
</gene>
<dbReference type="InterPro" id="IPR009081">
    <property type="entry name" value="PP-bd_ACP"/>
</dbReference>
<dbReference type="Pfam" id="PF00550">
    <property type="entry name" value="PP-binding"/>
    <property type="match status" value="1"/>
</dbReference>
<organism evidence="2 3">
    <name type="scientific">Streptomyces coffeae</name>
    <dbReference type="NCBI Taxonomy" id="621382"/>
    <lineage>
        <taxon>Bacteria</taxon>
        <taxon>Bacillati</taxon>
        <taxon>Actinomycetota</taxon>
        <taxon>Actinomycetes</taxon>
        <taxon>Kitasatosporales</taxon>
        <taxon>Streptomycetaceae</taxon>
        <taxon>Streptomyces</taxon>
    </lineage>
</organism>
<dbReference type="EMBL" id="JAERRF010000009">
    <property type="protein sequence ID" value="MBL1098518.1"/>
    <property type="molecule type" value="Genomic_DNA"/>
</dbReference>
<dbReference type="InterPro" id="IPR036736">
    <property type="entry name" value="ACP-like_sf"/>
</dbReference>
<dbReference type="PROSITE" id="PS50075">
    <property type="entry name" value="CARRIER"/>
    <property type="match status" value="1"/>
</dbReference>
<accession>A0ABS1NEP7</accession>
<dbReference type="SUPFAM" id="SSF47336">
    <property type="entry name" value="ACP-like"/>
    <property type="match status" value="1"/>
</dbReference>